<dbReference type="RefSeq" id="WP_197664906.1">
    <property type="nucleotide sequence ID" value="NZ_JADULK010000024.1"/>
</dbReference>
<reference evidence="1 2" key="1">
    <citation type="submission" date="2020-11" db="EMBL/GenBank/DDBJ databases">
        <title>Enhanced detection system for hospital associated transmission using whole genome sequencing surveillance.</title>
        <authorList>
            <person name="Harrison L.H."/>
            <person name="Van Tyne D."/>
            <person name="Marsh J.W."/>
            <person name="Griffith M.P."/>
            <person name="Snyder D.J."/>
            <person name="Cooper V.S."/>
            <person name="Mustapha M."/>
        </authorList>
    </citation>
    <scope>NUCLEOTIDE SEQUENCE [LARGE SCALE GENOMIC DNA]</scope>
    <source>
        <strain evidence="1 2">SER00230</strain>
    </source>
</reference>
<proteinExistence type="predicted"/>
<evidence type="ECO:0008006" key="3">
    <source>
        <dbReference type="Google" id="ProtNLM"/>
    </source>
</evidence>
<dbReference type="Proteomes" id="UP000624159">
    <property type="component" value="Unassembled WGS sequence"/>
</dbReference>
<evidence type="ECO:0000313" key="1">
    <source>
        <dbReference type="EMBL" id="MBH1932686.1"/>
    </source>
</evidence>
<evidence type="ECO:0000313" key="2">
    <source>
        <dbReference type="Proteomes" id="UP000624159"/>
    </source>
</evidence>
<sequence length="169" mass="19717">MLKEKNKVILSLIKKEISLSELLSTYDKYYDGVNICRDLFNAREKKDSEAVDLFLYLGSVIGYEYNCVELLNKLLTDTWHKKHEELVRLLSHYKDESSIGYLFRAASLQLDYLDYDEDHVLADKCIRALAKINTNESIEKIKELSHSNEISIKNSANRQLKKYQTSKTK</sequence>
<accession>A0ABS0MK15</accession>
<keyword evidence="2" id="KW-1185">Reference proteome</keyword>
<gene>
    <name evidence="1" type="ORF">I5U13_23810</name>
</gene>
<organism evidence="1 2">
    <name type="scientific">Serratia rubidaea</name>
    <name type="common">Serratia marinorubra</name>
    <dbReference type="NCBI Taxonomy" id="61652"/>
    <lineage>
        <taxon>Bacteria</taxon>
        <taxon>Pseudomonadati</taxon>
        <taxon>Pseudomonadota</taxon>
        <taxon>Gammaproteobacteria</taxon>
        <taxon>Enterobacterales</taxon>
        <taxon>Yersiniaceae</taxon>
        <taxon>Serratia</taxon>
    </lineage>
</organism>
<dbReference type="EMBL" id="JADULK010000024">
    <property type="protein sequence ID" value="MBH1932686.1"/>
    <property type="molecule type" value="Genomic_DNA"/>
</dbReference>
<protein>
    <recommendedName>
        <fullName evidence="3">HEAT repeat domain-containing protein</fullName>
    </recommendedName>
</protein>
<comment type="caution">
    <text evidence="1">The sequence shown here is derived from an EMBL/GenBank/DDBJ whole genome shotgun (WGS) entry which is preliminary data.</text>
</comment>
<name>A0ABS0MK15_SERRU</name>